<proteinExistence type="predicted"/>
<comment type="caution">
    <text evidence="1">The sequence shown here is derived from an EMBL/GenBank/DDBJ whole genome shotgun (WGS) entry which is preliminary data.</text>
</comment>
<dbReference type="EMBL" id="JAFJYH010000004">
    <property type="protein sequence ID" value="KAG4426259.1"/>
    <property type="molecule type" value="Genomic_DNA"/>
</dbReference>
<dbReference type="Proteomes" id="UP000664132">
    <property type="component" value="Unassembled WGS sequence"/>
</dbReference>
<name>A0A8H7WK61_9HELO</name>
<organism evidence="1 2">
    <name type="scientific">Cadophora malorum</name>
    <dbReference type="NCBI Taxonomy" id="108018"/>
    <lineage>
        <taxon>Eukaryota</taxon>
        <taxon>Fungi</taxon>
        <taxon>Dikarya</taxon>
        <taxon>Ascomycota</taxon>
        <taxon>Pezizomycotina</taxon>
        <taxon>Leotiomycetes</taxon>
        <taxon>Helotiales</taxon>
        <taxon>Ploettnerulaceae</taxon>
        <taxon>Cadophora</taxon>
    </lineage>
</organism>
<keyword evidence="2" id="KW-1185">Reference proteome</keyword>
<protein>
    <submittedName>
        <fullName evidence="1">Uncharacterized protein</fullName>
    </submittedName>
</protein>
<accession>A0A8H7WK61</accession>
<sequence>MMRQHTLHASVIVKWATRKNIAADVMSMKKLNAVKERYDSDLLFAAQLQEELDRRT</sequence>
<dbReference type="AlphaFoldDB" id="A0A8H7WK61"/>
<evidence type="ECO:0000313" key="2">
    <source>
        <dbReference type="Proteomes" id="UP000664132"/>
    </source>
</evidence>
<reference evidence="1" key="1">
    <citation type="submission" date="2021-02" db="EMBL/GenBank/DDBJ databases">
        <title>Genome sequence Cadophora malorum strain M34.</title>
        <authorList>
            <person name="Stefanovic E."/>
            <person name="Vu D."/>
            <person name="Scully C."/>
            <person name="Dijksterhuis J."/>
            <person name="Roader J."/>
            <person name="Houbraken J."/>
        </authorList>
    </citation>
    <scope>NUCLEOTIDE SEQUENCE</scope>
    <source>
        <strain evidence="1">M34</strain>
    </source>
</reference>
<evidence type="ECO:0000313" key="1">
    <source>
        <dbReference type="EMBL" id="KAG4426259.1"/>
    </source>
</evidence>
<gene>
    <name evidence="1" type="ORF">IFR04_000725</name>
</gene>